<reference evidence="3 4" key="1">
    <citation type="submission" date="2023-11" db="EMBL/GenBank/DDBJ databases">
        <title>Peredibacter starrii A3.12.</title>
        <authorList>
            <person name="Mitchell R.J."/>
        </authorList>
    </citation>
    <scope>NUCLEOTIDE SEQUENCE [LARGE SCALE GENOMIC DNA]</scope>
    <source>
        <strain evidence="3 4">A3.12</strain>
    </source>
</reference>
<organism evidence="3 4">
    <name type="scientific">Peredibacter starrii</name>
    <dbReference type="NCBI Taxonomy" id="28202"/>
    <lineage>
        <taxon>Bacteria</taxon>
        <taxon>Pseudomonadati</taxon>
        <taxon>Bdellovibrionota</taxon>
        <taxon>Bacteriovoracia</taxon>
        <taxon>Bacteriovoracales</taxon>
        <taxon>Bacteriovoracaceae</taxon>
        <taxon>Peredibacter</taxon>
    </lineage>
</organism>
<protein>
    <submittedName>
        <fullName evidence="3">Heavy metal-associated domain-containing protein</fullName>
    </submittedName>
</protein>
<evidence type="ECO:0000256" key="1">
    <source>
        <dbReference type="SAM" id="SignalP"/>
    </source>
</evidence>
<dbReference type="SUPFAM" id="SSF55008">
    <property type="entry name" value="HMA, heavy metal-associated domain"/>
    <property type="match status" value="1"/>
</dbReference>
<keyword evidence="4" id="KW-1185">Reference proteome</keyword>
<dbReference type="RefSeq" id="WP_321390196.1">
    <property type="nucleotide sequence ID" value="NZ_CP139487.1"/>
</dbReference>
<dbReference type="Gene3D" id="3.30.70.100">
    <property type="match status" value="1"/>
</dbReference>
<evidence type="ECO:0000313" key="3">
    <source>
        <dbReference type="EMBL" id="WPU63457.1"/>
    </source>
</evidence>
<evidence type="ECO:0000259" key="2">
    <source>
        <dbReference type="Pfam" id="PF00403"/>
    </source>
</evidence>
<dbReference type="GO" id="GO:0046872">
    <property type="term" value="F:metal ion binding"/>
    <property type="evidence" value="ECO:0007669"/>
    <property type="project" value="InterPro"/>
</dbReference>
<feature type="domain" description="HMA" evidence="2">
    <location>
        <begin position="23"/>
        <end position="81"/>
    </location>
</feature>
<feature type="signal peptide" evidence="1">
    <location>
        <begin position="1"/>
        <end position="18"/>
    </location>
</feature>
<dbReference type="AlphaFoldDB" id="A0AAX4HJP7"/>
<dbReference type="CDD" id="cd00371">
    <property type="entry name" value="HMA"/>
    <property type="match status" value="1"/>
</dbReference>
<sequence length="89" mass="9718">MKKLLAVFLMLGAMNVMATEINVKVNGMVCSMCAQGIQKKFSGLGVKNLNVDLSNKFVKFETGDQDVSNETITKLITEAGYNVASIERK</sequence>
<dbReference type="InterPro" id="IPR036163">
    <property type="entry name" value="HMA_dom_sf"/>
</dbReference>
<feature type="chain" id="PRO_5043858929" evidence="1">
    <location>
        <begin position="19"/>
        <end position="89"/>
    </location>
</feature>
<dbReference type="InterPro" id="IPR006121">
    <property type="entry name" value="HMA_dom"/>
</dbReference>
<dbReference type="Pfam" id="PF00403">
    <property type="entry name" value="HMA"/>
    <property type="match status" value="1"/>
</dbReference>
<keyword evidence="1" id="KW-0732">Signal</keyword>
<evidence type="ECO:0000313" key="4">
    <source>
        <dbReference type="Proteomes" id="UP001324634"/>
    </source>
</evidence>
<dbReference type="EMBL" id="CP139487">
    <property type="protein sequence ID" value="WPU63457.1"/>
    <property type="molecule type" value="Genomic_DNA"/>
</dbReference>
<dbReference type="Proteomes" id="UP001324634">
    <property type="component" value="Chromosome"/>
</dbReference>
<proteinExistence type="predicted"/>
<dbReference type="KEGG" id="psti:SOO65_12235"/>
<gene>
    <name evidence="3" type="ORF">SOO65_12235</name>
</gene>
<name>A0AAX4HJP7_9BACT</name>
<accession>A0AAX4HJP7</accession>